<feature type="transmembrane region" description="Helical" evidence="1">
    <location>
        <begin position="219"/>
        <end position="236"/>
    </location>
</feature>
<feature type="transmembrane region" description="Helical" evidence="1">
    <location>
        <begin position="20"/>
        <end position="38"/>
    </location>
</feature>
<dbReference type="InterPro" id="IPR035681">
    <property type="entry name" value="ComA-like_MBL"/>
</dbReference>
<feature type="transmembrane region" description="Helical" evidence="1">
    <location>
        <begin position="437"/>
        <end position="453"/>
    </location>
</feature>
<dbReference type="Pfam" id="PF00753">
    <property type="entry name" value="Lactamase_B"/>
    <property type="match status" value="1"/>
</dbReference>
<feature type="transmembrane region" description="Helical" evidence="1">
    <location>
        <begin position="411"/>
        <end position="430"/>
    </location>
</feature>
<reference evidence="3 4" key="1">
    <citation type="submission" date="2017-11" db="EMBL/GenBank/DDBJ databases">
        <title>Genome sequence of Mesoplasma coleopterae BARC 779 (ATCC 49583).</title>
        <authorList>
            <person name="Lo W.-S."/>
            <person name="Kuo C.-H."/>
        </authorList>
    </citation>
    <scope>NUCLEOTIDE SEQUENCE [LARGE SCALE GENOMIC DNA]</scope>
    <source>
        <strain evidence="3 4">BARC 779</strain>
    </source>
</reference>
<evidence type="ECO:0000256" key="1">
    <source>
        <dbReference type="SAM" id="Phobius"/>
    </source>
</evidence>
<feature type="transmembrane region" description="Helical" evidence="1">
    <location>
        <begin position="44"/>
        <end position="60"/>
    </location>
</feature>
<dbReference type="CDD" id="cd07731">
    <property type="entry name" value="ComA-like_MBL-fold"/>
    <property type="match status" value="1"/>
</dbReference>
<feature type="transmembrane region" description="Helical" evidence="1">
    <location>
        <begin position="67"/>
        <end position="86"/>
    </location>
</feature>
<dbReference type="SUPFAM" id="SSF56281">
    <property type="entry name" value="Metallo-hydrolase/oxidoreductase"/>
    <property type="match status" value="1"/>
</dbReference>
<feature type="transmembrane region" description="Helical" evidence="1">
    <location>
        <begin position="387"/>
        <end position="405"/>
    </location>
</feature>
<dbReference type="InterPro" id="IPR052159">
    <property type="entry name" value="Competence_DNA_uptake"/>
</dbReference>
<feature type="domain" description="Metallo-beta-lactamase" evidence="2">
    <location>
        <begin position="464"/>
        <end position="538"/>
    </location>
</feature>
<dbReference type="InterPro" id="IPR036866">
    <property type="entry name" value="RibonucZ/Hydroxyglut_hydro"/>
</dbReference>
<dbReference type="AlphaFoldDB" id="A0A2K8P2I7"/>
<protein>
    <submittedName>
        <fullName evidence="3">Competence protein ComEC</fullName>
    </submittedName>
</protein>
<evidence type="ECO:0000313" key="3">
    <source>
        <dbReference type="EMBL" id="ATZ20896.1"/>
    </source>
</evidence>
<evidence type="ECO:0000313" key="4">
    <source>
        <dbReference type="Proteomes" id="UP000232221"/>
    </source>
</evidence>
<dbReference type="PANTHER" id="PTHR30619:SF1">
    <property type="entry name" value="RECOMBINATION PROTEIN 2"/>
    <property type="match status" value="1"/>
</dbReference>
<gene>
    <name evidence="3" type="primary">comEC</name>
    <name evidence="3" type="ORF">MCOLE_v1c03820</name>
</gene>
<keyword evidence="1" id="KW-0472">Membrane</keyword>
<proteinExistence type="predicted"/>
<name>A0A2K8P2I7_9MOLU</name>
<evidence type="ECO:0000259" key="2">
    <source>
        <dbReference type="Pfam" id="PF00753"/>
    </source>
</evidence>
<accession>A0A2K8P2I7</accession>
<feature type="transmembrane region" description="Helical" evidence="1">
    <location>
        <begin position="248"/>
        <end position="273"/>
    </location>
</feature>
<keyword evidence="1" id="KW-1133">Transmembrane helix</keyword>
<dbReference type="InterPro" id="IPR001279">
    <property type="entry name" value="Metallo-B-lactamas"/>
</dbReference>
<keyword evidence="4" id="KW-1185">Reference proteome</keyword>
<dbReference type="EMBL" id="CP024968">
    <property type="protein sequence ID" value="ATZ20896.1"/>
    <property type="molecule type" value="Genomic_DNA"/>
</dbReference>
<organism evidence="3 4">
    <name type="scientific">Mesoplasma coleopterae</name>
    <dbReference type="NCBI Taxonomy" id="324078"/>
    <lineage>
        <taxon>Bacteria</taxon>
        <taxon>Bacillati</taxon>
        <taxon>Mycoplasmatota</taxon>
        <taxon>Mollicutes</taxon>
        <taxon>Entomoplasmatales</taxon>
        <taxon>Entomoplasmataceae</taxon>
        <taxon>Mesoplasma</taxon>
    </lineage>
</organism>
<feature type="transmembrane region" description="Helical" evidence="1">
    <location>
        <begin position="293"/>
        <end position="319"/>
    </location>
</feature>
<dbReference type="KEGG" id="mcol:MCOLE_v1c03820"/>
<dbReference type="Gene3D" id="3.60.15.10">
    <property type="entry name" value="Ribonuclease Z/Hydroxyacylglutathione hydrolase-like"/>
    <property type="match status" value="2"/>
</dbReference>
<dbReference type="PANTHER" id="PTHR30619">
    <property type="entry name" value="DNA INTERNALIZATION/COMPETENCE PROTEIN COMEC/REC2"/>
    <property type="match status" value="1"/>
</dbReference>
<sequence length="686" mass="80626">MNLKMTNFYMKKGLLSWLHFKSISYFAFLISLVTIYNFIYSKEVIYLLLTIVLLIYFFYTQEKYRKAFIAFWIISALILLLIYLYWNSNTFQQDQVIEEQGRVIKCKTNYIIVKIKNSKFYVQATQNNYVVGMKIKITGNVSEINSTANYYQFDFKDYLMKDYVRYQLKVSNVEQLNNFNIRVVFYKLFKLDNAHALINILFLNKQDSSDLLISNLNNLGLKFLINFNLINILLFFKYIEKMTGKKVSIFLIIILFTWNYLTCWPMIMTRILFKQILNSFEKLKDKKELKNLIVMIWLILLFPNFISSSGFWYINLIILFSSLMNKRVNKIWGFIYFYILLNVLNAYFTYQLNITSSFYAILLSPILSVYYLITPIFYFIDKNLLNNLYDVLLLIISIFNSFSLIRNVGSFNILFLILGFIMSVTLATNLVTIKIKIFWAILFLLTWGLLWLLKPSEYLSMLNVGNGNSFVYHNKWNNITIIFDAGVGKQRSSNLVSDFLKYEGINKIDIVFISHTHEDHYNNLFSLKENFKIKQIILNNDFTNSIKIKNVIINVFINPNANSENNKSLVLIVDVGDVRSVFMGDAEKETENHLMNRIDFLYILNLKKVNILQIGHHGSKTSSSVEFINLINPDIALISGENEGGNKKFPHQETINTLKRLKINYYITNGNNNFFVMFKNLKVVKK</sequence>
<dbReference type="Proteomes" id="UP000232221">
    <property type="component" value="Chromosome"/>
</dbReference>
<feature type="transmembrane region" description="Helical" evidence="1">
    <location>
        <begin position="356"/>
        <end position="380"/>
    </location>
</feature>
<feature type="transmembrane region" description="Helical" evidence="1">
    <location>
        <begin position="331"/>
        <end position="350"/>
    </location>
</feature>
<keyword evidence="1" id="KW-0812">Transmembrane</keyword>